<dbReference type="RefSeq" id="WP_015023082.1">
    <property type="nucleotide sequence ID" value="NC_018721.1"/>
</dbReference>
<reference evidence="1" key="1">
    <citation type="submission" date="2006-03" db="EMBL/GenBank/DDBJ databases">
        <authorList>
            <person name="Bowman J."/>
            <person name="Ferriera S."/>
            <person name="Johnson J."/>
            <person name="Kravitz S."/>
            <person name="Halpern A."/>
            <person name="Remington K."/>
            <person name="Beeson K."/>
            <person name="Tran B."/>
            <person name="Rogers Y.-H."/>
            <person name="Friedman R."/>
            <person name="Venter J.C."/>
        </authorList>
    </citation>
    <scope>NUCLEOTIDE SEQUENCE [LARGE SCALE GENOMIC DNA]</scope>
    <source>
        <strain evidence="1">ATCC 700755</strain>
    </source>
</reference>
<dbReference type="STRING" id="313595.P700755_000441"/>
<dbReference type="EMBL" id="CP003879">
    <property type="protein sequence ID" value="AFU67464.1"/>
    <property type="molecule type" value="Genomic_DNA"/>
</dbReference>
<sequence>MRTLPLLLLILLISCQTKTESNSNDDNFEKRNLSTEFKSYWYDGNAELTSYDLEFYRYGEKRQGKAMLIFVTEDFLSEVQVKANSKSETTRSVMKLNSTKKFNTGIYPYSIMQSAFFPLGEQRPLLKLTSSVQEWCGHSYAQLNHRGDFQLETHSYFEGEADSTFTLKPVLSENQIWIQLRIAPKELKLGKQDIFPDFSFLQLNHEKFKTYSASIEQREDDYLTTTLRYNELGRVLKIYQEKSFPFEIEKWEEMEIQGKDTLISKAKKLKTLKTKYWQKNSNKYLHLRDSLRL</sequence>
<evidence type="ECO:0000313" key="2">
    <source>
        <dbReference type="Proteomes" id="UP000008514"/>
    </source>
</evidence>
<protein>
    <recommendedName>
        <fullName evidence="3">Septum formation inhibitor Maf</fullName>
    </recommendedName>
</protein>
<organism evidence="1 2">
    <name type="scientific">Psychroflexus torquis (strain ATCC 700755 / CIP 106069 / ACAM 623)</name>
    <dbReference type="NCBI Taxonomy" id="313595"/>
    <lineage>
        <taxon>Bacteria</taxon>
        <taxon>Pseudomonadati</taxon>
        <taxon>Bacteroidota</taxon>
        <taxon>Flavobacteriia</taxon>
        <taxon>Flavobacteriales</taxon>
        <taxon>Flavobacteriaceae</taxon>
        <taxon>Psychroflexus</taxon>
    </lineage>
</organism>
<dbReference type="Proteomes" id="UP000008514">
    <property type="component" value="Chromosome"/>
</dbReference>
<proteinExistence type="predicted"/>
<dbReference type="OrthoDB" id="5496093at2"/>
<gene>
    <name evidence="1" type="ordered locus">P700755_000441</name>
</gene>
<dbReference type="PROSITE" id="PS51257">
    <property type="entry name" value="PROKAR_LIPOPROTEIN"/>
    <property type="match status" value="1"/>
</dbReference>
<evidence type="ECO:0008006" key="3">
    <source>
        <dbReference type="Google" id="ProtNLM"/>
    </source>
</evidence>
<evidence type="ECO:0000313" key="1">
    <source>
        <dbReference type="EMBL" id="AFU67464.1"/>
    </source>
</evidence>
<dbReference type="eggNOG" id="COG2017">
    <property type="taxonomic scope" value="Bacteria"/>
</dbReference>
<name>K4IAL7_PSYTT</name>
<accession>K4IAL7</accession>
<reference evidence="1" key="2">
    <citation type="submission" date="2012-09" db="EMBL/GenBank/DDBJ databases">
        <title>The complete sequence of Psychroflexus torquis an extreme psychrophile from sea-ice that is stimulated by light.</title>
        <authorList>
            <person name="Feng S."/>
            <person name="Powell S.M."/>
            <person name="Bowman J.P."/>
        </authorList>
    </citation>
    <scope>NUCLEOTIDE SEQUENCE [LARGE SCALE GENOMIC DNA]</scope>
    <source>
        <strain evidence="1">ATCC 700755</strain>
    </source>
</reference>
<keyword evidence="2" id="KW-1185">Reference proteome</keyword>
<dbReference type="AlphaFoldDB" id="K4IAL7"/>
<dbReference type="HOGENOM" id="CLU_857251_0_0_10"/>
<dbReference type="KEGG" id="ptq:P700755_000441"/>